<gene>
    <name evidence="6" type="ORF">Krac_12215</name>
</gene>
<organism evidence="6 7">
    <name type="scientific">Ktedonobacter racemifer DSM 44963</name>
    <dbReference type="NCBI Taxonomy" id="485913"/>
    <lineage>
        <taxon>Bacteria</taxon>
        <taxon>Bacillati</taxon>
        <taxon>Chloroflexota</taxon>
        <taxon>Ktedonobacteria</taxon>
        <taxon>Ktedonobacterales</taxon>
        <taxon>Ktedonobacteraceae</taxon>
        <taxon>Ktedonobacter</taxon>
    </lineage>
</organism>
<comment type="caution">
    <text evidence="6">The sequence shown here is derived from an EMBL/GenBank/DDBJ whole genome shotgun (WGS) entry which is preliminary data.</text>
</comment>
<evidence type="ECO:0000256" key="2">
    <source>
        <dbReference type="ARBA" id="ARBA00029447"/>
    </source>
</evidence>
<evidence type="ECO:0000259" key="5">
    <source>
        <dbReference type="PROSITE" id="PS50885"/>
    </source>
</evidence>
<dbReference type="GO" id="GO:0005886">
    <property type="term" value="C:plasma membrane"/>
    <property type="evidence" value="ECO:0007669"/>
    <property type="project" value="TreeGrafter"/>
</dbReference>
<feature type="compositionally biased region" description="Basic and acidic residues" evidence="3">
    <location>
        <begin position="669"/>
        <end position="678"/>
    </location>
</feature>
<dbReference type="EMBL" id="ADVG01000001">
    <property type="protein sequence ID" value="EFH90589.1"/>
    <property type="molecule type" value="Genomic_DNA"/>
</dbReference>
<feature type="transmembrane region" description="Helical" evidence="4">
    <location>
        <begin position="73"/>
        <end position="93"/>
    </location>
</feature>
<keyword evidence="4" id="KW-1133">Transmembrane helix</keyword>
<dbReference type="STRING" id="485913.Krac_12215"/>
<evidence type="ECO:0000256" key="3">
    <source>
        <dbReference type="SAM" id="MobiDB-lite"/>
    </source>
</evidence>
<evidence type="ECO:0000313" key="6">
    <source>
        <dbReference type="EMBL" id="EFH90589.1"/>
    </source>
</evidence>
<dbReference type="Proteomes" id="UP000004508">
    <property type="component" value="Unassembled WGS sequence"/>
</dbReference>
<accession>D6TFV6</accession>
<keyword evidence="4" id="KW-0472">Membrane</keyword>
<dbReference type="Gene3D" id="6.10.340.10">
    <property type="match status" value="1"/>
</dbReference>
<dbReference type="InParanoid" id="D6TFV6"/>
<keyword evidence="7" id="KW-1185">Reference proteome</keyword>
<dbReference type="Gene3D" id="1.10.287.950">
    <property type="entry name" value="Methyl-accepting chemotaxis protein"/>
    <property type="match status" value="1"/>
</dbReference>
<sequence length="678" mass="74086">MQIRLCRKVRLRAMSLIRPQARNISPVSDGLARNSRTPLANLSQTPSNTTIHIRSRMRGRRTLVLDMPIGQRLAIGFLLAAVIAALVAGLVGAQRSASLGRQSEFYQDLLRTNTSLTTGTNFLQLMNTETATLISDSGAASPSKETIKQDETALRGLITRYDTTLKNYVGQDLVSKHPTQVAMLEEASNGGQVHQQETLAASAQRTWLVYKASLEQVLSSVDAHNLTEAANFERVQAEPTNGDALSALRALIQLNQRLSNSINIAAGVEEQQQLLTTIIGSILAFIAIALVGWFISSTIVQRLKQLLRVTQSVEGGDISARVDVVGRDEISSVSASTNAMLDAIVALLEETQRQNVALTNAAEHLFSTMSVVNAGDLRVSTNVNSDPIGLLANAFNFTVGRFRRFVTRIQTVIDQLDSASRYEVERAEHFLSILNTLESGKPVSRLKPAHLQGNEKAEAASPDAESVATQLKQTRERLHNLSDESAQKRLLAMQSLNEQIIQVTDRLQKGLTRDSTVRGGSALGTGVASMYLQELRTLETQAQRMCRDAQQTQWQLTQNLTEVEKELTKLTNATQVLGKQGSVSGSLSAETREELYRSGSVFVGDVLSMARKLNALSQEIRANMISFQLEGNDEAGYRARPISDGERLLSQASPEYSFSARPGAYSVSSDRRLHSSQG</sequence>
<dbReference type="GO" id="GO:0007165">
    <property type="term" value="P:signal transduction"/>
    <property type="evidence" value="ECO:0007669"/>
    <property type="project" value="InterPro"/>
</dbReference>
<dbReference type="PROSITE" id="PS50885">
    <property type="entry name" value="HAMP"/>
    <property type="match status" value="1"/>
</dbReference>
<dbReference type="InterPro" id="IPR051310">
    <property type="entry name" value="MCP_chemotaxis"/>
</dbReference>
<name>D6TFV6_KTERA</name>
<keyword evidence="1" id="KW-0145">Chemotaxis</keyword>
<evidence type="ECO:0000256" key="1">
    <source>
        <dbReference type="ARBA" id="ARBA00022500"/>
    </source>
</evidence>
<feature type="region of interest" description="Disordered" evidence="3">
    <location>
        <begin position="653"/>
        <end position="678"/>
    </location>
</feature>
<feature type="transmembrane region" description="Helical" evidence="4">
    <location>
        <begin position="274"/>
        <end position="295"/>
    </location>
</feature>
<proteinExistence type="inferred from homology"/>
<dbReference type="CDD" id="cd06225">
    <property type="entry name" value="HAMP"/>
    <property type="match status" value="1"/>
</dbReference>
<dbReference type="GO" id="GO:0004888">
    <property type="term" value="F:transmembrane signaling receptor activity"/>
    <property type="evidence" value="ECO:0007669"/>
    <property type="project" value="TreeGrafter"/>
</dbReference>
<dbReference type="InterPro" id="IPR003660">
    <property type="entry name" value="HAMP_dom"/>
</dbReference>
<evidence type="ECO:0000256" key="4">
    <source>
        <dbReference type="SAM" id="Phobius"/>
    </source>
</evidence>
<dbReference type="AlphaFoldDB" id="D6TFV6"/>
<dbReference type="PANTHER" id="PTHR43531">
    <property type="entry name" value="PROTEIN ICFG"/>
    <property type="match status" value="1"/>
</dbReference>
<protein>
    <submittedName>
        <fullName evidence="6">Putative methyl-accepting chemotaxis sensory transducer</fullName>
    </submittedName>
</protein>
<dbReference type="SMART" id="SM00304">
    <property type="entry name" value="HAMP"/>
    <property type="match status" value="2"/>
</dbReference>
<feature type="domain" description="HAMP" evidence="5">
    <location>
        <begin position="297"/>
        <end position="349"/>
    </location>
</feature>
<reference evidence="6 7" key="1">
    <citation type="journal article" date="2011" name="Stand. Genomic Sci.">
        <title>Non-contiguous finished genome sequence and contextual data of the filamentous soil bacterium Ktedonobacter racemifer type strain (SOSP1-21).</title>
        <authorList>
            <person name="Chang Y.J."/>
            <person name="Land M."/>
            <person name="Hauser L."/>
            <person name="Chertkov O."/>
            <person name="Del Rio T.G."/>
            <person name="Nolan M."/>
            <person name="Copeland A."/>
            <person name="Tice H."/>
            <person name="Cheng J.F."/>
            <person name="Lucas S."/>
            <person name="Han C."/>
            <person name="Goodwin L."/>
            <person name="Pitluck S."/>
            <person name="Ivanova N."/>
            <person name="Ovchinikova G."/>
            <person name="Pati A."/>
            <person name="Chen A."/>
            <person name="Palaniappan K."/>
            <person name="Mavromatis K."/>
            <person name="Liolios K."/>
            <person name="Brettin T."/>
            <person name="Fiebig A."/>
            <person name="Rohde M."/>
            <person name="Abt B."/>
            <person name="Goker M."/>
            <person name="Detter J.C."/>
            <person name="Woyke T."/>
            <person name="Bristow J."/>
            <person name="Eisen J.A."/>
            <person name="Markowitz V."/>
            <person name="Hugenholtz P."/>
            <person name="Kyrpides N.C."/>
            <person name="Klenk H.P."/>
            <person name="Lapidus A."/>
        </authorList>
    </citation>
    <scope>NUCLEOTIDE SEQUENCE [LARGE SCALE GENOMIC DNA]</scope>
    <source>
        <strain evidence="7">DSM 44963</strain>
    </source>
</reference>
<dbReference type="PANTHER" id="PTHR43531:SF11">
    <property type="entry name" value="METHYL-ACCEPTING CHEMOTAXIS PROTEIN 3"/>
    <property type="match status" value="1"/>
</dbReference>
<comment type="similarity">
    <text evidence="2">Belongs to the methyl-accepting chemotaxis (MCP) protein family.</text>
</comment>
<dbReference type="Pfam" id="PF00672">
    <property type="entry name" value="HAMP"/>
    <property type="match status" value="1"/>
</dbReference>
<dbReference type="SUPFAM" id="SSF158472">
    <property type="entry name" value="HAMP domain-like"/>
    <property type="match status" value="1"/>
</dbReference>
<evidence type="ECO:0000313" key="7">
    <source>
        <dbReference type="Proteomes" id="UP000004508"/>
    </source>
</evidence>
<dbReference type="GO" id="GO:0006935">
    <property type="term" value="P:chemotaxis"/>
    <property type="evidence" value="ECO:0007669"/>
    <property type="project" value="UniProtKB-KW"/>
</dbReference>
<keyword evidence="4" id="KW-0812">Transmembrane</keyword>